<reference evidence="3" key="1">
    <citation type="journal article" date="2019" name="Int. J. Syst. Evol. Microbiol.">
        <title>The Global Catalogue of Microorganisms (GCM) 10K type strain sequencing project: providing services to taxonomists for standard genome sequencing and annotation.</title>
        <authorList>
            <consortium name="The Broad Institute Genomics Platform"/>
            <consortium name="The Broad Institute Genome Sequencing Center for Infectious Disease"/>
            <person name="Wu L."/>
            <person name="Ma J."/>
        </authorList>
    </citation>
    <scope>NUCLEOTIDE SEQUENCE [LARGE SCALE GENOMIC DNA]</scope>
    <source>
        <strain evidence="3">CGMCC 1.15928</strain>
    </source>
</reference>
<comment type="caution">
    <text evidence="2">The sequence shown here is derived from an EMBL/GenBank/DDBJ whole genome shotgun (WGS) entry which is preliminary data.</text>
</comment>
<accession>A0ABQ1JBL2</accession>
<gene>
    <name evidence="2" type="ORF">GCM10011503_08600</name>
</gene>
<feature type="compositionally biased region" description="Basic and acidic residues" evidence="1">
    <location>
        <begin position="1"/>
        <end position="19"/>
    </location>
</feature>
<evidence type="ECO:0000313" key="3">
    <source>
        <dbReference type="Proteomes" id="UP000628854"/>
    </source>
</evidence>
<evidence type="ECO:0000313" key="2">
    <source>
        <dbReference type="EMBL" id="GGB62250.1"/>
    </source>
</evidence>
<protein>
    <submittedName>
        <fullName evidence="2">Uncharacterized protein</fullName>
    </submittedName>
</protein>
<name>A0ABQ1JBL2_9PROT</name>
<feature type="region of interest" description="Disordered" evidence="1">
    <location>
        <begin position="1"/>
        <end position="21"/>
    </location>
</feature>
<organism evidence="2 3">
    <name type="scientific">Henriciella pelagia</name>
    <dbReference type="NCBI Taxonomy" id="1977912"/>
    <lineage>
        <taxon>Bacteria</taxon>
        <taxon>Pseudomonadati</taxon>
        <taxon>Pseudomonadota</taxon>
        <taxon>Alphaproteobacteria</taxon>
        <taxon>Hyphomonadales</taxon>
        <taxon>Hyphomonadaceae</taxon>
        <taxon>Henriciella</taxon>
    </lineage>
</organism>
<sequence>MTRDGKPEDSLRSKLKDLVEGQAGPSLRQAFERLGAADQSAGYLPAEVELKQDVGNLAMKGGSSAKYVDKKSG</sequence>
<evidence type="ECO:0000256" key="1">
    <source>
        <dbReference type="SAM" id="MobiDB-lite"/>
    </source>
</evidence>
<proteinExistence type="predicted"/>
<keyword evidence="3" id="KW-1185">Reference proteome</keyword>
<dbReference type="EMBL" id="BMKF01000001">
    <property type="protein sequence ID" value="GGB62250.1"/>
    <property type="molecule type" value="Genomic_DNA"/>
</dbReference>
<dbReference type="Proteomes" id="UP000628854">
    <property type="component" value="Unassembled WGS sequence"/>
</dbReference>